<protein>
    <recommendedName>
        <fullName evidence="8">L-ascorbate oxidase homolog</fullName>
    </recommendedName>
</protein>
<evidence type="ECO:0000259" key="5">
    <source>
        <dbReference type="Pfam" id="PF07732"/>
    </source>
</evidence>
<dbReference type="CDD" id="cd13846">
    <property type="entry name" value="CuRO_1_AAO_like_1"/>
    <property type="match status" value="1"/>
</dbReference>
<sequence>MIMIRAVFLNLFVGALACLRVFLLVEAEDPYKYFTWTVIYGTISPLGVPQQGILINGQFPGPRIDCVTNDNIVVNVINKLDQPFLITWNGVKQRKNSWQDGVLGTNCPIPPNSNYTYHFQTKDQIGTFTYFPSTLMQRAAGGFGGFNIYARPGISIPYPIPTDEFTLLVGDWYKAGHKALQQTLDSGKSLPFPSGLLINGHTRKSYMFRVSNVGLSTSINFRIQGHRLKLVEVEGSHTVQDFYESLDVHVGQSVAVLVTLNQPPKDYYIVASARFTKPILTTTAILHYSNSHTPASGPLPIAPTYHIHWSMKQARTIRWNLTANAARPNPQGSFHYGTIPTVRTLVLANSKSQINGKLRYAVNRVSYVNPTTPLKLADYFNIPGVFNLNTIQDKPTPGPVFLGTSVVGTALHDFVEIIFQNNETSIQSWHLDGYDFWVVGYGNGQWIPVNRKRYNLYDATTRHTVQVYPKSWSAILVSLDNKGMWNLRSAIWDRRYLGQELYVRVWNNERSLYTEYDIPPNALRCGKVVGH</sequence>
<dbReference type="SUPFAM" id="SSF49503">
    <property type="entry name" value="Cupredoxins"/>
    <property type="match status" value="3"/>
</dbReference>
<dbReference type="AlphaFoldDB" id="A0A822ZL96"/>
<dbReference type="FunFam" id="2.60.40.420:FF:000016">
    <property type="entry name" value="Monocopper oxidase-like protein"/>
    <property type="match status" value="1"/>
</dbReference>
<evidence type="ECO:0000259" key="3">
    <source>
        <dbReference type="Pfam" id="PF00394"/>
    </source>
</evidence>
<comment type="similarity">
    <text evidence="1">Belongs to the multicopper oxidase family.</text>
</comment>
<dbReference type="PANTHER" id="PTHR11709">
    <property type="entry name" value="MULTI-COPPER OXIDASE"/>
    <property type="match status" value="1"/>
</dbReference>
<dbReference type="InterPro" id="IPR045087">
    <property type="entry name" value="Cu-oxidase_fam"/>
</dbReference>
<dbReference type="GO" id="GO:0016491">
    <property type="term" value="F:oxidoreductase activity"/>
    <property type="evidence" value="ECO:0007669"/>
    <property type="project" value="InterPro"/>
</dbReference>
<dbReference type="InterPro" id="IPR001117">
    <property type="entry name" value="Cu-oxidase_2nd"/>
</dbReference>
<feature type="domain" description="Plastocyanin-like" evidence="5">
    <location>
        <begin position="38"/>
        <end position="151"/>
    </location>
</feature>
<evidence type="ECO:0000313" key="6">
    <source>
        <dbReference type="EMBL" id="DAD46844.1"/>
    </source>
</evidence>
<dbReference type="Gene3D" id="2.60.40.420">
    <property type="entry name" value="Cupredoxins - blue copper proteins"/>
    <property type="match status" value="3"/>
</dbReference>
<name>A0A822ZL96_NELNU</name>
<feature type="domain" description="Plastocyanin-like" evidence="3">
    <location>
        <begin position="164"/>
        <end position="291"/>
    </location>
</feature>
<evidence type="ECO:0000256" key="2">
    <source>
        <dbReference type="SAM" id="SignalP"/>
    </source>
</evidence>
<dbReference type="GO" id="GO:0005507">
    <property type="term" value="F:copper ion binding"/>
    <property type="evidence" value="ECO:0007669"/>
    <property type="project" value="InterPro"/>
</dbReference>
<evidence type="ECO:0000313" key="7">
    <source>
        <dbReference type="Proteomes" id="UP000607653"/>
    </source>
</evidence>
<evidence type="ECO:0008006" key="8">
    <source>
        <dbReference type="Google" id="ProtNLM"/>
    </source>
</evidence>
<dbReference type="Pfam" id="PF07732">
    <property type="entry name" value="Cu-oxidase_3"/>
    <property type="match status" value="1"/>
</dbReference>
<dbReference type="InterPro" id="IPR011706">
    <property type="entry name" value="Cu-oxidase_C"/>
</dbReference>
<dbReference type="PROSITE" id="PS51257">
    <property type="entry name" value="PROKAR_LIPOPROTEIN"/>
    <property type="match status" value="1"/>
</dbReference>
<organism evidence="6 7">
    <name type="scientific">Nelumbo nucifera</name>
    <name type="common">Sacred lotus</name>
    <dbReference type="NCBI Taxonomy" id="4432"/>
    <lineage>
        <taxon>Eukaryota</taxon>
        <taxon>Viridiplantae</taxon>
        <taxon>Streptophyta</taxon>
        <taxon>Embryophyta</taxon>
        <taxon>Tracheophyta</taxon>
        <taxon>Spermatophyta</taxon>
        <taxon>Magnoliopsida</taxon>
        <taxon>Proteales</taxon>
        <taxon>Nelumbonaceae</taxon>
        <taxon>Nelumbo</taxon>
    </lineage>
</organism>
<feature type="chain" id="PRO_5032502192" description="L-ascorbate oxidase homolog" evidence="2">
    <location>
        <begin position="28"/>
        <end position="531"/>
    </location>
</feature>
<keyword evidence="2" id="KW-0732">Signal</keyword>
<evidence type="ECO:0000259" key="4">
    <source>
        <dbReference type="Pfam" id="PF07731"/>
    </source>
</evidence>
<gene>
    <name evidence="6" type="ORF">HUJ06_016781</name>
</gene>
<dbReference type="Pfam" id="PF00394">
    <property type="entry name" value="Cu-oxidase"/>
    <property type="match status" value="1"/>
</dbReference>
<keyword evidence="7" id="KW-1185">Reference proteome</keyword>
<evidence type="ECO:0000256" key="1">
    <source>
        <dbReference type="ARBA" id="ARBA00010609"/>
    </source>
</evidence>
<dbReference type="InterPro" id="IPR008972">
    <property type="entry name" value="Cupredoxin"/>
</dbReference>
<feature type="signal peptide" evidence="2">
    <location>
        <begin position="1"/>
        <end position="27"/>
    </location>
</feature>
<dbReference type="EMBL" id="DUZY01000008">
    <property type="protein sequence ID" value="DAD46844.1"/>
    <property type="molecule type" value="Genomic_DNA"/>
</dbReference>
<feature type="domain" description="Plastocyanin-like" evidence="4">
    <location>
        <begin position="372"/>
        <end position="509"/>
    </location>
</feature>
<dbReference type="InterPro" id="IPR011707">
    <property type="entry name" value="Cu-oxidase-like_N"/>
</dbReference>
<accession>A0A822ZL96</accession>
<dbReference type="PANTHER" id="PTHR11709:SF245">
    <property type="entry name" value="SKU5 SIMILAR 16"/>
    <property type="match status" value="1"/>
</dbReference>
<proteinExistence type="inferred from homology"/>
<dbReference type="InterPro" id="IPR034273">
    <property type="entry name" value="CuRO_1_AAO-like"/>
</dbReference>
<dbReference type="Proteomes" id="UP000607653">
    <property type="component" value="Unassembled WGS sequence"/>
</dbReference>
<comment type="caution">
    <text evidence="6">The sequence shown here is derived from an EMBL/GenBank/DDBJ whole genome shotgun (WGS) entry which is preliminary data.</text>
</comment>
<dbReference type="Pfam" id="PF07731">
    <property type="entry name" value="Cu-oxidase_2"/>
    <property type="match status" value="1"/>
</dbReference>
<reference evidence="6 7" key="1">
    <citation type="journal article" date="2020" name="Mol. Biol. Evol.">
        <title>Distinct Expression and Methylation Patterns for Genes with Different Fates following a Single Whole-Genome Duplication in Flowering Plants.</title>
        <authorList>
            <person name="Shi T."/>
            <person name="Rahmani R.S."/>
            <person name="Gugger P.F."/>
            <person name="Wang M."/>
            <person name="Li H."/>
            <person name="Zhang Y."/>
            <person name="Li Z."/>
            <person name="Wang Q."/>
            <person name="Van de Peer Y."/>
            <person name="Marchal K."/>
            <person name="Chen J."/>
        </authorList>
    </citation>
    <scope>NUCLEOTIDE SEQUENCE [LARGE SCALE GENOMIC DNA]</scope>
    <source>
        <tissue evidence="6">Leaf</tissue>
    </source>
</reference>